<evidence type="ECO:0000313" key="2">
    <source>
        <dbReference type="WBParaSite" id="MhA1_Contig1420.frz3.gene4"/>
    </source>
</evidence>
<reference evidence="2" key="1">
    <citation type="submission" date="2016-11" db="UniProtKB">
        <authorList>
            <consortium name="WormBaseParasite"/>
        </authorList>
    </citation>
    <scope>IDENTIFICATION</scope>
</reference>
<dbReference type="InterPro" id="IPR036249">
    <property type="entry name" value="Thioredoxin-like_sf"/>
</dbReference>
<dbReference type="Gene3D" id="3.40.30.10">
    <property type="entry name" value="Glutaredoxin"/>
    <property type="match status" value="1"/>
</dbReference>
<dbReference type="AlphaFoldDB" id="A0A1I8B5J5"/>
<dbReference type="Proteomes" id="UP000095281">
    <property type="component" value="Unplaced"/>
</dbReference>
<dbReference type="WBParaSite" id="MhA1_Contig1420.frz3.gene4">
    <property type="protein sequence ID" value="MhA1_Contig1420.frz3.gene4"/>
    <property type="gene ID" value="MhA1_Contig1420.frz3.gene4"/>
</dbReference>
<accession>A0A1I8B5J5</accession>
<protein>
    <submittedName>
        <fullName evidence="2">Thiol reductase thioredoxin</fullName>
    </submittedName>
</protein>
<sequence>MSQTIKHPKTQEELDAILAEAGSKLVVIDFFATWLD</sequence>
<keyword evidence="1" id="KW-1185">Reference proteome</keyword>
<name>A0A1I8B5J5_MELHA</name>
<evidence type="ECO:0000313" key="1">
    <source>
        <dbReference type="Proteomes" id="UP000095281"/>
    </source>
</evidence>
<dbReference type="SUPFAM" id="SSF52833">
    <property type="entry name" value="Thioredoxin-like"/>
    <property type="match status" value="1"/>
</dbReference>
<proteinExistence type="predicted"/>
<organism evidence="1 2">
    <name type="scientific">Meloidogyne hapla</name>
    <name type="common">Root-knot nematode worm</name>
    <dbReference type="NCBI Taxonomy" id="6305"/>
    <lineage>
        <taxon>Eukaryota</taxon>
        <taxon>Metazoa</taxon>
        <taxon>Ecdysozoa</taxon>
        <taxon>Nematoda</taxon>
        <taxon>Chromadorea</taxon>
        <taxon>Rhabditida</taxon>
        <taxon>Tylenchina</taxon>
        <taxon>Tylenchomorpha</taxon>
        <taxon>Tylenchoidea</taxon>
        <taxon>Meloidogynidae</taxon>
        <taxon>Meloidogyninae</taxon>
        <taxon>Meloidogyne</taxon>
    </lineage>
</organism>